<accession>A0A022XYC8</accession>
<keyword evidence="2" id="KW-1185">Reference proteome</keyword>
<reference evidence="1 2" key="1">
    <citation type="submission" date="2014-02" db="EMBL/GenBank/DDBJ databases">
        <title>The Genome Sequence of Trichophyton rubrum (morphotype soudanense) CBS 452.61.</title>
        <authorList>
            <consortium name="The Broad Institute Genomics Platform"/>
            <person name="Cuomo C.A."/>
            <person name="White T.C."/>
            <person name="Graser Y."/>
            <person name="Martinez-Rossi N."/>
            <person name="Heitman J."/>
            <person name="Young S.K."/>
            <person name="Zeng Q."/>
            <person name="Gargeya S."/>
            <person name="Abouelleil A."/>
            <person name="Alvarado L."/>
            <person name="Chapman S.B."/>
            <person name="Gainer-Dewar J."/>
            <person name="Goldberg J."/>
            <person name="Griggs A."/>
            <person name="Gujja S."/>
            <person name="Hansen M."/>
            <person name="Howarth C."/>
            <person name="Imamovic A."/>
            <person name="Larimer J."/>
            <person name="Martinez D."/>
            <person name="Murphy C."/>
            <person name="Pearson M.D."/>
            <person name="Persinoti G."/>
            <person name="Poon T."/>
            <person name="Priest M."/>
            <person name="Roberts A.D."/>
            <person name="Saif S."/>
            <person name="Shea T.D."/>
            <person name="Sykes S.N."/>
            <person name="Wortman J."/>
            <person name="Nusbaum C."/>
            <person name="Birren B."/>
        </authorList>
    </citation>
    <scope>NUCLEOTIDE SEQUENCE [LARGE SCALE GENOMIC DNA]</scope>
    <source>
        <strain evidence="1 2">CBS 452.61</strain>
    </source>
</reference>
<evidence type="ECO:0000313" key="2">
    <source>
        <dbReference type="Proteomes" id="UP000023623"/>
    </source>
</evidence>
<evidence type="ECO:0000313" key="1">
    <source>
        <dbReference type="EMBL" id="EZF75271.1"/>
    </source>
</evidence>
<dbReference type="EMBL" id="KK208814">
    <property type="protein sequence ID" value="EZF75271.1"/>
    <property type="molecule type" value="Genomic_DNA"/>
</dbReference>
<organism evidence="1 2">
    <name type="scientific">Trichophyton soudanense CBS 452.61</name>
    <dbReference type="NCBI Taxonomy" id="1215331"/>
    <lineage>
        <taxon>Eukaryota</taxon>
        <taxon>Fungi</taxon>
        <taxon>Dikarya</taxon>
        <taxon>Ascomycota</taxon>
        <taxon>Pezizomycotina</taxon>
        <taxon>Eurotiomycetes</taxon>
        <taxon>Eurotiomycetidae</taxon>
        <taxon>Onygenales</taxon>
        <taxon>Arthrodermataceae</taxon>
        <taxon>Trichophyton</taxon>
    </lineage>
</organism>
<dbReference type="HOGENOM" id="CLU_1887232_0_0_1"/>
<protein>
    <submittedName>
        <fullName evidence="1">Uncharacterized protein</fullName>
    </submittedName>
</protein>
<dbReference type="AlphaFoldDB" id="A0A022XYC8"/>
<proteinExistence type="predicted"/>
<gene>
    <name evidence="1" type="ORF">H105_03169</name>
</gene>
<sequence length="135" mass="15087">MVLRSTIKLHWIRHVYFPDPLFASAISSSNQPLNSLSRLVLSNANLFPSGVFIKPSNLSSFSMKWAIVFCRGLPVLKAAPPYVKVRPIPILPIASRRSASWIIPSSGTSWTSFRIYSRVSSDSISAEYEMLLTMI</sequence>
<dbReference type="Proteomes" id="UP000023623">
    <property type="component" value="Unassembled WGS sequence"/>
</dbReference>
<name>A0A022XYC8_TRISD</name>